<dbReference type="OrthoDB" id="5086878at2759"/>
<dbReference type="EMBL" id="NKCI01000322">
    <property type="protein sequence ID" value="RSL43492.1"/>
    <property type="molecule type" value="Genomic_DNA"/>
</dbReference>
<gene>
    <name evidence="6" type="ORF">CEP54_015061</name>
</gene>
<dbReference type="GO" id="GO:0003723">
    <property type="term" value="F:RNA binding"/>
    <property type="evidence" value="ECO:0007669"/>
    <property type="project" value="TreeGrafter"/>
</dbReference>
<dbReference type="Gene3D" id="3.40.50.300">
    <property type="entry name" value="P-loop containing nucleotide triphosphate hydrolases"/>
    <property type="match status" value="3"/>
</dbReference>
<evidence type="ECO:0000256" key="1">
    <source>
        <dbReference type="ARBA" id="ARBA00022741"/>
    </source>
</evidence>
<keyword evidence="4" id="KW-0067">ATP-binding</keyword>
<keyword evidence="3" id="KW-0347">Helicase</keyword>
<name>A0A428NRV7_9HYPO</name>
<evidence type="ECO:0000256" key="5">
    <source>
        <dbReference type="SAM" id="MobiDB-lite"/>
    </source>
</evidence>
<dbReference type="AlphaFoldDB" id="A0A428NRV7"/>
<feature type="compositionally biased region" description="Acidic residues" evidence="5">
    <location>
        <begin position="521"/>
        <end position="541"/>
    </location>
</feature>
<accession>A0A428NRV7</accession>
<evidence type="ECO:0000256" key="2">
    <source>
        <dbReference type="ARBA" id="ARBA00022801"/>
    </source>
</evidence>
<dbReference type="PANTHER" id="PTHR18934:SF99">
    <property type="entry name" value="ATP-DEPENDENT RNA HELICASE DHX37-RELATED"/>
    <property type="match status" value="1"/>
</dbReference>
<dbReference type="Proteomes" id="UP000288168">
    <property type="component" value="Unassembled WGS sequence"/>
</dbReference>
<reference evidence="6 7" key="1">
    <citation type="submission" date="2017-06" db="EMBL/GenBank/DDBJ databases">
        <title>Comparative genomic analysis of Ambrosia Fusariam Clade fungi.</title>
        <authorList>
            <person name="Stajich J.E."/>
            <person name="Carrillo J."/>
            <person name="Kijimoto T."/>
            <person name="Eskalen A."/>
            <person name="O'Donnell K."/>
            <person name="Kasson M."/>
        </authorList>
    </citation>
    <scope>NUCLEOTIDE SEQUENCE [LARGE SCALE GENOMIC DNA]</scope>
    <source>
        <strain evidence="6 7">NRRL62584</strain>
    </source>
</reference>
<dbReference type="PANTHER" id="PTHR18934">
    <property type="entry name" value="ATP-DEPENDENT RNA HELICASE"/>
    <property type="match status" value="1"/>
</dbReference>
<dbReference type="GO" id="GO:0004386">
    <property type="term" value="F:helicase activity"/>
    <property type="evidence" value="ECO:0007669"/>
    <property type="project" value="TreeGrafter"/>
</dbReference>
<dbReference type="InterPro" id="IPR027417">
    <property type="entry name" value="P-loop_NTPase"/>
</dbReference>
<protein>
    <submittedName>
        <fullName evidence="6">Uncharacterized protein</fullName>
    </submittedName>
</protein>
<evidence type="ECO:0000313" key="6">
    <source>
        <dbReference type="EMBL" id="RSL43492.1"/>
    </source>
</evidence>
<keyword evidence="7" id="KW-1185">Reference proteome</keyword>
<sequence>MASPDSTKMTIDDVISLEHAKENPLHPGSIRSPEYFAMLEKRRRLPVMQAESFEWFLDLYHNNHVVVLTADTGSGKSTQLTQRIMYLELKKGLRVTRLKFVTEGVLLRQCQGDPLLSRYSCVIIDECHERTSDVDILLALIKKALGYRLNINGVVYVVDDGIEMQEGYNPRVGMITLLSAPISQASAQQRTGLADRTQPGECFRLYTKDTFDNMLLKSTPPGLHKSDIKTQIMILKSAGINNVGAFDFPDPPYERSTFVVCKTPGPSFIDFDRSMIGDDDKMTRVGAAAMQLPIEQAWYNAFAKALKLGCLDEMISIAALSSTRDSVFAKPHSQRYAAAAGHAQFAHPMSDHLAELAALYKYMQQGKLGDEKRAIWCHEAFLSVKSLGGALMIRKDLLEKCCVLFRIRTAPILSFDNNEYDVKIPFLRSRDAILRTAWGDGTGDQNVQHEEARKATHYWGTRRSYVKKNQLLVFVEETGQDVESILTKGSEEEPDGEEAGIKATQALVEEAMVNPEKRVNEDEETDEDSDEGFGEEDYGEE</sequence>
<keyword evidence="1" id="KW-0547">Nucleotide-binding</keyword>
<evidence type="ECO:0000256" key="3">
    <source>
        <dbReference type="ARBA" id="ARBA00022806"/>
    </source>
</evidence>
<dbReference type="STRING" id="1325734.A0A428NRV7"/>
<dbReference type="SUPFAM" id="SSF52540">
    <property type="entry name" value="P-loop containing nucleoside triphosphate hydrolases"/>
    <property type="match status" value="1"/>
</dbReference>
<organism evidence="6 7">
    <name type="scientific">Fusarium duplospermum</name>
    <dbReference type="NCBI Taxonomy" id="1325734"/>
    <lineage>
        <taxon>Eukaryota</taxon>
        <taxon>Fungi</taxon>
        <taxon>Dikarya</taxon>
        <taxon>Ascomycota</taxon>
        <taxon>Pezizomycotina</taxon>
        <taxon>Sordariomycetes</taxon>
        <taxon>Hypocreomycetidae</taxon>
        <taxon>Hypocreales</taxon>
        <taxon>Nectriaceae</taxon>
        <taxon>Fusarium</taxon>
        <taxon>Fusarium solani species complex</taxon>
    </lineage>
</organism>
<dbReference type="Gene3D" id="1.20.120.1080">
    <property type="match status" value="1"/>
</dbReference>
<keyword evidence="2" id="KW-0378">Hydrolase</keyword>
<proteinExistence type="predicted"/>
<dbReference type="Pfam" id="PF21010">
    <property type="entry name" value="HA2_C"/>
    <property type="match status" value="1"/>
</dbReference>
<evidence type="ECO:0000313" key="7">
    <source>
        <dbReference type="Proteomes" id="UP000288168"/>
    </source>
</evidence>
<comment type="caution">
    <text evidence="6">The sequence shown here is derived from an EMBL/GenBank/DDBJ whole genome shotgun (WGS) entry which is preliminary data.</text>
</comment>
<evidence type="ECO:0000256" key="4">
    <source>
        <dbReference type="ARBA" id="ARBA00022840"/>
    </source>
</evidence>
<feature type="region of interest" description="Disordered" evidence="5">
    <location>
        <begin position="511"/>
        <end position="541"/>
    </location>
</feature>